<feature type="domain" description="Major facilitator superfamily (MFS) profile" evidence="8">
    <location>
        <begin position="22"/>
        <end position="461"/>
    </location>
</feature>
<evidence type="ECO:0000256" key="2">
    <source>
        <dbReference type="ARBA" id="ARBA00010992"/>
    </source>
</evidence>
<reference evidence="10" key="1">
    <citation type="submission" date="2019-04" db="EMBL/GenBank/DDBJ databases">
        <title>Friends and foes A comparative genomics studyof 23 Aspergillus species from section Flavi.</title>
        <authorList>
            <consortium name="DOE Joint Genome Institute"/>
            <person name="Kjaerbolling I."/>
            <person name="Vesth T."/>
            <person name="Frisvad J.C."/>
            <person name="Nybo J.L."/>
            <person name="Theobald S."/>
            <person name="Kildgaard S."/>
            <person name="Isbrandt T."/>
            <person name="Kuo A."/>
            <person name="Sato A."/>
            <person name="Lyhne E.K."/>
            <person name="Kogle M.E."/>
            <person name="Wiebenga A."/>
            <person name="Kun R.S."/>
            <person name="Lubbers R.J."/>
            <person name="Makela M.R."/>
            <person name="Barry K."/>
            <person name="Chovatia M."/>
            <person name="Clum A."/>
            <person name="Daum C."/>
            <person name="Haridas S."/>
            <person name="He G."/>
            <person name="LaButti K."/>
            <person name="Lipzen A."/>
            <person name="Mondo S."/>
            <person name="Riley R."/>
            <person name="Salamov A."/>
            <person name="Simmons B.A."/>
            <person name="Magnuson J.K."/>
            <person name="Henrissat B."/>
            <person name="Mortensen U.H."/>
            <person name="Larsen T.O."/>
            <person name="Devries R.P."/>
            <person name="Grigoriev I.V."/>
            <person name="Machida M."/>
            <person name="Baker S.E."/>
            <person name="Andersen M.R."/>
        </authorList>
    </citation>
    <scope>NUCLEOTIDE SEQUENCE [LARGE SCALE GENOMIC DNA]</scope>
    <source>
        <strain evidence="10">CBS 130017</strain>
    </source>
</reference>
<comment type="subcellular location">
    <subcellularLocation>
        <location evidence="1">Membrane</location>
        <topology evidence="1">Multi-pass membrane protein</topology>
    </subcellularLocation>
</comment>
<proteinExistence type="inferred from homology"/>
<dbReference type="InterPro" id="IPR036259">
    <property type="entry name" value="MFS_trans_sf"/>
</dbReference>
<keyword evidence="10" id="KW-1185">Reference proteome</keyword>
<evidence type="ECO:0000256" key="4">
    <source>
        <dbReference type="ARBA" id="ARBA00022989"/>
    </source>
</evidence>
<dbReference type="PANTHER" id="PTHR48022:SF11">
    <property type="entry name" value="MONOSACCHARIDE TRANSPORTER (HXT8), PUTATIVE (AFU_ORTHOLOGUE AFUA_2G08120)-RELATED"/>
    <property type="match status" value="1"/>
</dbReference>
<dbReference type="SUPFAM" id="SSF103473">
    <property type="entry name" value="MFS general substrate transporter"/>
    <property type="match status" value="1"/>
</dbReference>
<evidence type="ECO:0000313" key="9">
    <source>
        <dbReference type="EMBL" id="KAE8331438.1"/>
    </source>
</evidence>
<dbReference type="InterPro" id="IPR005828">
    <property type="entry name" value="MFS_sugar_transport-like"/>
</dbReference>
<keyword evidence="4 7" id="KW-1133">Transmembrane helix</keyword>
<feature type="transmembrane region" description="Helical" evidence="7">
    <location>
        <begin position="369"/>
        <end position="388"/>
    </location>
</feature>
<dbReference type="GO" id="GO:0005351">
    <property type="term" value="F:carbohydrate:proton symporter activity"/>
    <property type="evidence" value="ECO:0007669"/>
    <property type="project" value="TreeGrafter"/>
</dbReference>
<feature type="region of interest" description="Disordered" evidence="6">
    <location>
        <begin position="473"/>
        <end position="493"/>
    </location>
</feature>
<dbReference type="AlphaFoldDB" id="A0A5N6XF41"/>
<evidence type="ECO:0000259" key="8">
    <source>
        <dbReference type="PROSITE" id="PS50850"/>
    </source>
</evidence>
<evidence type="ECO:0000256" key="3">
    <source>
        <dbReference type="ARBA" id="ARBA00022692"/>
    </source>
</evidence>
<dbReference type="PANTHER" id="PTHR48022">
    <property type="entry name" value="PLASTIDIC GLUCOSE TRANSPORTER 4"/>
    <property type="match status" value="1"/>
</dbReference>
<feature type="transmembrane region" description="Helical" evidence="7">
    <location>
        <begin position="312"/>
        <end position="333"/>
    </location>
</feature>
<feature type="transmembrane region" description="Helical" evidence="7">
    <location>
        <begin position="409"/>
        <end position="426"/>
    </location>
</feature>
<feature type="transmembrane region" description="Helical" evidence="7">
    <location>
        <begin position="438"/>
        <end position="457"/>
    </location>
</feature>
<feature type="transmembrane region" description="Helical" evidence="7">
    <location>
        <begin position="275"/>
        <end position="306"/>
    </location>
</feature>
<keyword evidence="5 7" id="KW-0472">Membrane</keyword>
<evidence type="ECO:0000256" key="5">
    <source>
        <dbReference type="ARBA" id="ARBA00023136"/>
    </source>
</evidence>
<evidence type="ECO:0000256" key="1">
    <source>
        <dbReference type="ARBA" id="ARBA00004141"/>
    </source>
</evidence>
<dbReference type="EMBL" id="ML741769">
    <property type="protein sequence ID" value="KAE8331438.1"/>
    <property type="molecule type" value="Genomic_DNA"/>
</dbReference>
<evidence type="ECO:0000256" key="7">
    <source>
        <dbReference type="SAM" id="Phobius"/>
    </source>
</evidence>
<feature type="transmembrane region" description="Helical" evidence="7">
    <location>
        <begin position="156"/>
        <end position="177"/>
    </location>
</feature>
<feature type="transmembrane region" description="Helical" evidence="7">
    <location>
        <begin position="127"/>
        <end position="144"/>
    </location>
</feature>
<dbReference type="InterPro" id="IPR050360">
    <property type="entry name" value="MFS_Sugar_Transporters"/>
</dbReference>
<protein>
    <submittedName>
        <fullName evidence="9">General substrate transporter</fullName>
    </submittedName>
</protein>
<dbReference type="Proteomes" id="UP000325945">
    <property type="component" value="Unassembled WGS sequence"/>
</dbReference>
<evidence type="ECO:0000313" key="10">
    <source>
        <dbReference type="Proteomes" id="UP000325945"/>
    </source>
</evidence>
<name>A0A5N6XF41_9EURO</name>
<comment type="similarity">
    <text evidence="2">Belongs to the major facilitator superfamily. Sugar transporter (TC 2.A.1.1) family.</text>
</comment>
<dbReference type="InterPro" id="IPR020846">
    <property type="entry name" value="MFS_dom"/>
</dbReference>
<accession>A0A5N6XF41</accession>
<feature type="transmembrane region" description="Helical" evidence="7">
    <location>
        <begin position="20"/>
        <end position="41"/>
    </location>
</feature>
<feature type="transmembrane region" description="Helical" evidence="7">
    <location>
        <begin position="340"/>
        <end position="363"/>
    </location>
</feature>
<dbReference type="Gene3D" id="1.20.1250.20">
    <property type="entry name" value="MFS general substrate transporter like domains"/>
    <property type="match status" value="1"/>
</dbReference>
<keyword evidence="3 7" id="KW-0812">Transmembrane</keyword>
<feature type="transmembrane region" description="Helical" evidence="7">
    <location>
        <begin position="61"/>
        <end position="85"/>
    </location>
</feature>
<evidence type="ECO:0000256" key="6">
    <source>
        <dbReference type="SAM" id="MobiDB-lite"/>
    </source>
</evidence>
<dbReference type="Pfam" id="PF00083">
    <property type="entry name" value="Sugar_tr"/>
    <property type="match status" value="1"/>
</dbReference>
<organism evidence="9 10">
    <name type="scientific">Aspergillus sergii</name>
    <dbReference type="NCBI Taxonomy" id="1034303"/>
    <lineage>
        <taxon>Eukaryota</taxon>
        <taxon>Fungi</taxon>
        <taxon>Dikarya</taxon>
        <taxon>Ascomycota</taxon>
        <taxon>Pezizomycotina</taxon>
        <taxon>Eurotiomycetes</taxon>
        <taxon>Eurotiomycetidae</taxon>
        <taxon>Eurotiales</taxon>
        <taxon>Aspergillaceae</taxon>
        <taxon>Aspergillus</taxon>
        <taxon>Aspergillus subgen. Circumdati</taxon>
    </lineage>
</organism>
<gene>
    <name evidence="9" type="ORF">BDV39DRAFT_201089</name>
</gene>
<dbReference type="GO" id="GO:0016020">
    <property type="term" value="C:membrane"/>
    <property type="evidence" value="ECO:0007669"/>
    <property type="project" value="UniProtKB-SubCell"/>
</dbReference>
<sequence>MAELHPVINDGVRHYQISTIWTVTGIAWGAISYAYSASIIGTTLGQPSFLTYMELTAENSAALTGTITGMYHAGGVFGCLLNSYLADRIGRKWTASVAHIILLVSSACLCGSVHVAMFIVFRFFAGLGAYMLYLTTPLWVVELVPPKGRSITAGIIGLFGVVGYILAAYVGVGFHYLQGPSVAQWRSPLALGCAPPLVGLSLMPWLPESPRWLLLKGRTDEAYKIVSKYHRRPGVEHDESADAEFALMREQSHREQNMDRSWVRIATYAPYRKRAILVIILPFIVYTTGNLVITTYAASIFAGLGYDATQSLHFLAGTYLAAVVGNLISLTYVDRVPRNILMACGVMAGCILLAIETGLVAAADSRHGYLAGAAAFLFLFLFTFNLFLEGPSWYYASEVFPTHIRSKGMALNIIGFCATNLLWLEVSPTGFSNIQWKFYLVFISLSFINAFIVYYFFPDTLGRPLEEIAQLFGDSDDTPSSARQGSMGIEKEDEEKVQHMEQVLV</sequence>
<dbReference type="PROSITE" id="PS50850">
    <property type="entry name" value="MFS"/>
    <property type="match status" value="1"/>
</dbReference>